<sequence>MNDPFLNSEGQAPPPFASSGQAAPPFASSSGQSAPPFGSSSGQAAPPFAPSSGGAFGSSSSGQAPPPFQPSSGTVHYTPHYQGHHYHGTPSPAGECVGKTIVFIVFGCCLAGFIYIATSMFTM</sequence>
<reference evidence="3" key="1">
    <citation type="submission" date="2014-11" db="EMBL/GenBank/DDBJ databases">
        <authorList>
            <person name="Otto D Thomas"/>
            <person name="Naeem Raeece"/>
        </authorList>
    </citation>
    <scope>NUCLEOTIDE SEQUENCE</scope>
</reference>
<feature type="compositionally biased region" description="Low complexity" evidence="1">
    <location>
        <begin position="38"/>
        <end position="63"/>
    </location>
</feature>
<evidence type="ECO:0000256" key="2">
    <source>
        <dbReference type="SAM" id="Phobius"/>
    </source>
</evidence>
<keyword evidence="2" id="KW-0472">Membrane</keyword>
<evidence type="ECO:0000313" key="3">
    <source>
        <dbReference type="EMBL" id="CEM11229.1"/>
    </source>
</evidence>
<dbReference type="VEuPathDB" id="CryptoDB:Cvel_3224"/>
<keyword evidence="2" id="KW-1133">Transmembrane helix</keyword>
<proteinExistence type="predicted"/>
<dbReference type="AlphaFoldDB" id="A0A0G4FDB0"/>
<accession>A0A0G4FDB0</accession>
<dbReference type="EMBL" id="CDMZ01000297">
    <property type="protein sequence ID" value="CEM11229.1"/>
    <property type="molecule type" value="Genomic_DNA"/>
</dbReference>
<feature type="region of interest" description="Disordered" evidence="1">
    <location>
        <begin position="1"/>
        <end position="89"/>
    </location>
</feature>
<feature type="transmembrane region" description="Helical" evidence="2">
    <location>
        <begin position="101"/>
        <end position="121"/>
    </location>
</feature>
<gene>
    <name evidence="3" type="ORF">Cvel_3224</name>
</gene>
<keyword evidence="2" id="KW-0812">Transmembrane</keyword>
<protein>
    <submittedName>
        <fullName evidence="3">Uncharacterized protein</fullName>
    </submittedName>
</protein>
<name>A0A0G4FDB0_9ALVE</name>
<evidence type="ECO:0000256" key="1">
    <source>
        <dbReference type="SAM" id="MobiDB-lite"/>
    </source>
</evidence>
<organism evidence="3">
    <name type="scientific">Chromera velia CCMP2878</name>
    <dbReference type="NCBI Taxonomy" id="1169474"/>
    <lineage>
        <taxon>Eukaryota</taxon>
        <taxon>Sar</taxon>
        <taxon>Alveolata</taxon>
        <taxon>Colpodellida</taxon>
        <taxon>Chromeraceae</taxon>
        <taxon>Chromera</taxon>
    </lineage>
</organism>